<dbReference type="GO" id="GO:0005737">
    <property type="term" value="C:cytoplasm"/>
    <property type="evidence" value="ECO:0007669"/>
    <property type="project" value="TreeGrafter"/>
</dbReference>
<keyword evidence="1 2" id="KW-0560">Oxidoreductase</keyword>
<dbReference type="PANTHER" id="PTHR43570">
    <property type="entry name" value="ALDEHYDE DEHYDROGENASE"/>
    <property type="match status" value="1"/>
</dbReference>
<dbReference type="EC" id="1.2.1.3" evidence="2"/>
<gene>
    <name evidence="2" type="ORF">JCM19274_5299</name>
</gene>
<dbReference type="InterPro" id="IPR016161">
    <property type="entry name" value="Ald_DH/histidinol_DH"/>
</dbReference>
<evidence type="ECO:0000313" key="2">
    <source>
        <dbReference type="EMBL" id="GAL77586.1"/>
    </source>
</evidence>
<accession>A0A090WKR4</accession>
<evidence type="ECO:0000256" key="1">
    <source>
        <dbReference type="ARBA" id="ARBA00023002"/>
    </source>
</evidence>
<organism evidence="2 3">
    <name type="scientific">Algibacter lectus</name>
    <dbReference type="NCBI Taxonomy" id="221126"/>
    <lineage>
        <taxon>Bacteria</taxon>
        <taxon>Pseudomonadati</taxon>
        <taxon>Bacteroidota</taxon>
        <taxon>Flavobacteriia</taxon>
        <taxon>Flavobacteriales</taxon>
        <taxon>Flavobacteriaceae</taxon>
        <taxon>Algibacter</taxon>
    </lineage>
</organism>
<dbReference type="GO" id="GO:0006081">
    <property type="term" value="P:aldehyde metabolic process"/>
    <property type="evidence" value="ECO:0007669"/>
    <property type="project" value="InterPro"/>
</dbReference>
<protein>
    <submittedName>
        <fullName evidence="2">Aldehyde dehydrogenase</fullName>
        <ecNumber evidence="2">1.2.1.3</ecNumber>
    </submittedName>
</protein>
<evidence type="ECO:0000313" key="3">
    <source>
        <dbReference type="Proteomes" id="UP000029643"/>
    </source>
</evidence>
<dbReference type="InterPro" id="IPR012394">
    <property type="entry name" value="Aldehyde_DH_NAD(P)"/>
</dbReference>
<dbReference type="SUPFAM" id="SSF53720">
    <property type="entry name" value="ALDH-like"/>
    <property type="match status" value="1"/>
</dbReference>
<dbReference type="Gene3D" id="3.40.605.10">
    <property type="entry name" value="Aldehyde Dehydrogenase, Chain A, domain 1"/>
    <property type="match status" value="1"/>
</dbReference>
<dbReference type="GO" id="GO:0004029">
    <property type="term" value="F:aldehyde dehydrogenase (NAD+) activity"/>
    <property type="evidence" value="ECO:0007669"/>
    <property type="project" value="UniProtKB-EC"/>
</dbReference>
<name>A0A090WKR4_9FLAO</name>
<dbReference type="InterPro" id="IPR016162">
    <property type="entry name" value="Ald_DH_N"/>
</dbReference>
<dbReference type="Proteomes" id="UP000029643">
    <property type="component" value="Unassembled WGS sequence"/>
</dbReference>
<comment type="caution">
    <text evidence="2">The sequence shown here is derived from an EMBL/GenBank/DDBJ whole genome shotgun (WGS) entry which is preliminary data.</text>
</comment>
<dbReference type="EMBL" id="BBNU01000001">
    <property type="protein sequence ID" value="GAL77586.1"/>
    <property type="molecule type" value="Genomic_DNA"/>
</dbReference>
<dbReference type="RefSeq" id="WP_262480672.1">
    <property type="nucleotide sequence ID" value="NZ_BBNU01000001.1"/>
</dbReference>
<dbReference type="PANTHER" id="PTHR43570:SF16">
    <property type="entry name" value="ALDEHYDE DEHYDROGENASE TYPE III, ISOFORM Q"/>
    <property type="match status" value="1"/>
</dbReference>
<reference evidence="2 3" key="1">
    <citation type="journal article" date="2014" name="Genome Announc.">
        <title>Draft Genome Sequences of Marine Flavobacterium Algibacter lectus Strains SS8 and NR4.</title>
        <authorList>
            <person name="Takatani N."/>
            <person name="Nakanishi M."/>
            <person name="Meirelles P."/>
            <person name="Mino S."/>
            <person name="Suda W."/>
            <person name="Oshima K."/>
            <person name="Hattori M."/>
            <person name="Ohkuma M."/>
            <person name="Hosokawa M."/>
            <person name="Miyashita K."/>
            <person name="Thompson F.L."/>
            <person name="Niwa A."/>
            <person name="Sawabe T."/>
            <person name="Sawabe T."/>
        </authorList>
    </citation>
    <scope>NUCLEOTIDE SEQUENCE [LARGE SCALE GENOMIC DNA]</scope>
    <source>
        <strain evidence="3">JCM19274</strain>
    </source>
</reference>
<proteinExistence type="predicted"/>
<sequence>MKAIPEIIVKQKEYFKSGKTKSVAFRISILKALKKELEANEQAVFNALKLDFKKSEFETYLSEYSMVMSQLNLVIKNLKNGQNHNAYLAACSYFRQAVLFTKNLMVAF</sequence>
<dbReference type="AlphaFoldDB" id="A0A090WKR4"/>